<evidence type="ECO:0000256" key="1">
    <source>
        <dbReference type="ARBA" id="ARBA00006485"/>
    </source>
</evidence>
<dbReference type="Proteomes" id="UP001293254">
    <property type="component" value="Unassembled WGS sequence"/>
</dbReference>
<evidence type="ECO:0000256" key="3">
    <source>
        <dbReference type="ARBA" id="ARBA00022679"/>
    </source>
</evidence>
<dbReference type="PANTHER" id="PTHR24056:SF107">
    <property type="entry name" value="CYCLIN-DEPENDENT KINASE 11A-RELATED"/>
    <property type="match status" value="1"/>
</dbReference>
<accession>A0AAE1Y328</accession>
<dbReference type="SMART" id="SM00220">
    <property type="entry name" value="S_TKc"/>
    <property type="match status" value="1"/>
</dbReference>
<evidence type="ECO:0000256" key="5">
    <source>
        <dbReference type="ARBA" id="ARBA00022777"/>
    </source>
</evidence>
<organism evidence="8 9">
    <name type="scientific">Sesamum alatum</name>
    <dbReference type="NCBI Taxonomy" id="300844"/>
    <lineage>
        <taxon>Eukaryota</taxon>
        <taxon>Viridiplantae</taxon>
        <taxon>Streptophyta</taxon>
        <taxon>Embryophyta</taxon>
        <taxon>Tracheophyta</taxon>
        <taxon>Spermatophyta</taxon>
        <taxon>Magnoliopsida</taxon>
        <taxon>eudicotyledons</taxon>
        <taxon>Gunneridae</taxon>
        <taxon>Pentapetalae</taxon>
        <taxon>asterids</taxon>
        <taxon>lamiids</taxon>
        <taxon>Lamiales</taxon>
        <taxon>Pedaliaceae</taxon>
        <taxon>Sesamum</taxon>
    </lineage>
</organism>
<evidence type="ECO:0000256" key="4">
    <source>
        <dbReference type="ARBA" id="ARBA00022741"/>
    </source>
</evidence>
<dbReference type="GO" id="GO:0005524">
    <property type="term" value="F:ATP binding"/>
    <property type="evidence" value="ECO:0007669"/>
    <property type="project" value="UniProtKB-KW"/>
</dbReference>
<dbReference type="PROSITE" id="PS00108">
    <property type="entry name" value="PROTEIN_KINASE_ST"/>
    <property type="match status" value="1"/>
</dbReference>
<keyword evidence="9" id="KW-1185">Reference proteome</keyword>
<keyword evidence="4" id="KW-0547">Nucleotide-binding</keyword>
<dbReference type="InterPro" id="IPR000719">
    <property type="entry name" value="Prot_kinase_dom"/>
</dbReference>
<gene>
    <name evidence="8" type="ORF">Salat_1860900</name>
</gene>
<dbReference type="GO" id="GO:0004674">
    <property type="term" value="F:protein serine/threonine kinase activity"/>
    <property type="evidence" value="ECO:0007669"/>
    <property type="project" value="UniProtKB-KW"/>
</dbReference>
<evidence type="ECO:0000256" key="2">
    <source>
        <dbReference type="ARBA" id="ARBA00022527"/>
    </source>
</evidence>
<name>A0AAE1Y328_9LAMI</name>
<sequence>MHDEAVVGGVKFLQKNGVLHRDLKPSNLLVNKKGELKICDFGAPEVLAGAKAYSSTIDMWSMGYIMAEMMLKELLSKRSYEIEQLRIIYTSFGFVYAKPYYNQLMRRFLAAIAFGGCPMLTQLGFDLLNRLLCLDPEKRITVDEALNHGWFKEFDPYFLWFTKTCQQSTYKERATCVRKVATCRDLFQEIKPNGEDYYLKMEKQID</sequence>
<dbReference type="Pfam" id="PF00069">
    <property type="entry name" value="Pkinase"/>
    <property type="match status" value="2"/>
</dbReference>
<evidence type="ECO:0000259" key="7">
    <source>
        <dbReference type="PROSITE" id="PS50011"/>
    </source>
</evidence>
<protein>
    <submittedName>
        <fullName evidence="8">Cyclin-dependent kinase G-1</fullName>
    </submittedName>
</protein>
<dbReference type="PROSITE" id="PS50011">
    <property type="entry name" value="PROTEIN_KINASE_DOM"/>
    <property type="match status" value="1"/>
</dbReference>
<keyword evidence="2" id="KW-0723">Serine/threonine-protein kinase</keyword>
<dbReference type="SUPFAM" id="SSF56112">
    <property type="entry name" value="Protein kinase-like (PK-like)"/>
    <property type="match status" value="1"/>
</dbReference>
<proteinExistence type="inferred from homology"/>
<dbReference type="GO" id="GO:0005634">
    <property type="term" value="C:nucleus"/>
    <property type="evidence" value="ECO:0007669"/>
    <property type="project" value="TreeGrafter"/>
</dbReference>
<evidence type="ECO:0000256" key="6">
    <source>
        <dbReference type="ARBA" id="ARBA00022840"/>
    </source>
</evidence>
<reference evidence="8" key="2">
    <citation type="journal article" date="2024" name="Plant">
        <title>Genomic evolution and insights into agronomic trait innovations of Sesamum species.</title>
        <authorList>
            <person name="Miao H."/>
            <person name="Wang L."/>
            <person name="Qu L."/>
            <person name="Liu H."/>
            <person name="Sun Y."/>
            <person name="Le M."/>
            <person name="Wang Q."/>
            <person name="Wei S."/>
            <person name="Zheng Y."/>
            <person name="Lin W."/>
            <person name="Duan Y."/>
            <person name="Cao H."/>
            <person name="Xiong S."/>
            <person name="Wang X."/>
            <person name="Wei L."/>
            <person name="Li C."/>
            <person name="Ma Q."/>
            <person name="Ju M."/>
            <person name="Zhao R."/>
            <person name="Li G."/>
            <person name="Mu C."/>
            <person name="Tian Q."/>
            <person name="Mei H."/>
            <person name="Zhang T."/>
            <person name="Gao T."/>
            <person name="Zhang H."/>
        </authorList>
    </citation>
    <scope>NUCLEOTIDE SEQUENCE</scope>
    <source>
        <strain evidence="8">3651</strain>
    </source>
</reference>
<keyword evidence="6" id="KW-0067">ATP-binding</keyword>
<dbReference type="EMBL" id="JACGWO010000007">
    <property type="protein sequence ID" value="KAK4422784.1"/>
    <property type="molecule type" value="Genomic_DNA"/>
</dbReference>
<dbReference type="AlphaFoldDB" id="A0AAE1Y328"/>
<comment type="caution">
    <text evidence="8">The sequence shown here is derived from an EMBL/GenBank/DDBJ whole genome shotgun (WGS) entry which is preliminary data.</text>
</comment>
<evidence type="ECO:0000313" key="9">
    <source>
        <dbReference type="Proteomes" id="UP001293254"/>
    </source>
</evidence>
<dbReference type="GO" id="GO:0007346">
    <property type="term" value="P:regulation of mitotic cell cycle"/>
    <property type="evidence" value="ECO:0007669"/>
    <property type="project" value="TreeGrafter"/>
</dbReference>
<dbReference type="InterPro" id="IPR008271">
    <property type="entry name" value="Ser/Thr_kinase_AS"/>
</dbReference>
<comment type="similarity">
    <text evidence="1">Belongs to the protein kinase superfamily. CMGC Ser/Thr protein kinase family. CDC2/CDKX subfamily.</text>
</comment>
<dbReference type="Gene3D" id="1.10.510.10">
    <property type="entry name" value="Transferase(Phosphotransferase) domain 1"/>
    <property type="match status" value="2"/>
</dbReference>
<evidence type="ECO:0000313" key="8">
    <source>
        <dbReference type="EMBL" id="KAK4422784.1"/>
    </source>
</evidence>
<dbReference type="InterPro" id="IPR011009">
    <property type="entry name" value="Kinase-like_dom_sf"/>
</dbReference>
<keyword evidence="5 8" id="KW-0418">Kinase</keyword>
<dbReference type="PANTHER" id="PTHR24056">
    <property type="entry name" value="CELL DIVISION PROTEIN KINASE"/>
    <property type="match status" value="1"/>
</dbReference>
<dbReference type="InterPro" id="IPR050108">
    <property type="entry name" value="CDK"/>
</dbReference>
<feature type="domain" description="Protein kinase" evidence="7">
    <location>
        <begin position="1"/>
        <end position="151"/>
    </location>
</feature>
<reference evidence="8" key="1">
    <citation type="submission" date="2020-06" db="EMBL/GenBank/DDBJ databases">
        <authorList>
            <person name="Li T."/>
            <person name="Hu X."/>
            <person name="Zhang T."/>
            <person name="Song X."/>
            <person name="Zhang H."/>
            <person name="Dai N."/>
            <person name="Sheng W."/>
            <person name="Hou X."/>
            <person name="Wei L."/>
        </authorList>
    </citation>
    <scope>NUCLEOTIDE SEQUENCE</scope>
    <source>
        <strain evidence="8">3651</strain>
        <tissue evidence="8">Leaf</tissue>
    </source>
</reference>
<keyword evidence="3" id="KW-0808">Transferase</keyword>